<evidence type="ECO:0000313" key="2">
    <source>
        <dbReference type="EMBL" id="MBZ9568528.1"/>
    </source>
</evidence>
<name>A0ABS7X0X1_9GAMM</name>
<comment type="caution">
    <text evidence="2">The sequence shown here is derived from an EMBL/GenBank/DDBJ whole genome shotgun (WGS) entry which is preliminary data.</text>
</comment>
<dbReference type="Proteomes" id="UP001319883">
    <property type="component" value="Unassembled WGS sequence"/>
</dbReference>
<dbReference type="EMBL" id="JAGXFD010000001">
    <property type="protein sequence ID" value="MBZ9568528.1"/>
    <property type="molecule type" value="Genomic_DNA"/>
</dbReference>
<reference evidence="2 3" key="1">
    <citation type="submission" date="2021-05" db="EMBL/GenBank/DDBJ databases">
        <title>Petroleum and Energy Research Collection (APPE): ex situ preservation of microbial diversity associated with the oil industry and exploitation of its biotechnological potential.</title>
        <authorList>
            <person name="Paixao C.T.M."/>
            <person name="Gomes M.B."/>
            <person name="Oliveira V.M."/>
        </authorList>
    </citation>
    <scope>NUCLEOTIDE SEQUENCE [LARGE SCALE GENOMIC DNA]</scope>
    <source>
        <strain evidence="2 3">LIT2</strain>
    </source>
</reference>
<keyword evidence="3" id="KW-1185">Reference proteome</keyword>
<gene>
    <name evidence="2" type="ORF">KGQ91_12690</name>
</gene>
<dbReference type="GO" id="GO:0032259">
    <property type="term" value="P:methylation"/>
    <property type="evidence" value="ECO:0007669"/>
    <property type="project" value="UniProtKB-KW"/>
</dbReference>
<dbReference type="SUPFAM" id="SSF53335">
    <property type="entry name" value="S-adenosyl-L-methionine-dependent methyltransferases"/>
    <property type="match status" value="1"/>
</dbReference>
<keyword evidence="2" id="KW-0489">Methyltransferase</keyword>
<proteinExistence type="predicted"/>
<evidence type="ECO:0000259" key="1">
    <source>
        <dbReference type="Pfam" id="PF08241"/>
    </source>
</evidence>
<sequence length="289" mass="32975">MSSPTGDPADAGCVKWHKPWGDRAAVSNSEPSIQLARLVREGRRYWSTPAGQSHWQAERACLGPVCERLFGQHSLQVGMAPRLTDMCPIRHALSWAPTRELAEDDRHVVCLPDHFPLPDESLSLVVVHHLLEVIPEPHRLLQELTRLVADDGRLILFGWSPMGIEGWRRPWPGRREWLPWRGHWRSPGRLRDWLAFVDFEIQRVDYCAFRLPGGQPGSPGLETFGRRYNLPLGDSYMIQACRRVQRVQVVRPRLPASVPGGHLIGHATRVARTPEEHDECQHERIAELD</sequence>
<accession>A0ABS7X0X1</accession>
<dbReference type="Pfam" id="PF08241">
    <property type="entry name" value="Methyltransf_11"/>
    <property type="match status" value="1"/>
</dbReference>
<evidence type="ECO:0000313" key="3">
    <source>
        <dbReference type="Proteomes" id="UP001319883"/>
    </source>
</evidence>
<dbReference type="InterPro" id="IPR013216">
    <property type="entry name" value="Methyltransf_11"/>
</dbReference>
<dbReference type="Gene3D" id="3.40.50.150">
    <property type="entry name" value="Vaccinia Virus protein VP39"/>
    <property type="match status" value="1"/>
</dbReference>
<dbReference type="InterPro" id="IPR029063">
    <property type="entry name" value="SAM-dependent_MTases_sf"/>
</dbReference>
<feature type="domain" description="Methyltransferase type 11" evidence="1">
    <location>
        <begin position="103"/>
        <end position="156"/>
    </location>
</feature>
<protein>
    <submittedName>
        <fullName evidence="2">Methyltransferase domain-containing protein</fullName>
    </submittedName>
</protein>
<keyword evidence="2" id="KW-0808">Transferase</keyword>
<dbReference type="GO" id="GO:0008168">
    <property type="term" value="F:methyltransferase activity"/>
    <property type="evidence" value="ECO:0007669"/>
    <property type="project" value="UniProtKB-KW"/>
</dbReference>
<organism evidence="2 3">
    <name type="scientific">Modicisalibacter tunisiensis</name>
    <dbReference type="NCBI Taxonomy" id="390637"/>
    <lineage>
        <taxon>Bacteria</taxon>
        <taxon>Pseudomonadati</taxon>
        <taxon>Pseudomonadota</taxon>
        <taxon>Gammaproteobacteria</taxon>
        <taxon>Oceanospirillales</taxon>
        <taxon>Halomonadaceae</taxon>
        <taxon>Modicisalibacter</taxon>
    </lineage>
</organism>